<dbReference type="AlphaFoldDB" id="A0A8K0USH2"/>
<dbReference type="Proteomes" id="UP000813824">
    <property type="component" value="Unassembled WGS sequence"/>
</dbReference>
<name>A0A8K0USH2_9AGAR</name>
<dbReference type="PANTHER" id="PTHR22893">
    <property type="entry name" value="NADH OXIDOREDUCTASE-RELATED"/>
    <property type="match status" value="1"/>
</dbReference>
<evidence type="ECO:0000313" key="3">
    <source>
        <dbReference type="Proteomes" id="UP000813824"/>
    </source>
</evidence>
<dbReference type="GO" id="GO:0003959">
    <property type="term" value="F:NADPH dehydrogenase activity"/>
    <property type="evidence" value="ECO:0007669"/>
    <property type="project" value="TreeGrafter"/>
</dbReference>
<keyword evidence="3" id="KW-1185">Reference proteome</keyword>
<dbReference type="GO" id="GO:0010181">
    <property type="term" value="F:FMN binding"/>
    <property type="evidence" value="ECO:0007669"/>
    <property type="project" value="InterPro"/>
</dbReference>
<reference evidence="2" key="1">
    <citation type="journal article" date="2021" name="New Phytol.">
        <title>Evolutionary innovations through gain and loss of genes in the ectomycorrhizal Boletales.</title>
        <authorList>
            <person name="Wu G."/>
            <person name="Miyauchi S."/>
            <person name="Morin E."/>
            <person name="Kuo A."/>
            <person name="Drula E."/>
            <person name="Varga T."/>
            <person name="Kohler A."/>
            <person name="Feng B."/>
            <person name="Cao Y."/>
            <person name="Lipzen A."/>
            <person name="Daum C."/>
            <person name="Hundley H."/>
            <person name="Pangilinan J."/>
            <person name="Johnson J."/>
            <person name="Barry K."/>
            <person name="LaButti K."/>
            <person name="Ng V."/>
            <person name="Ahrendt S."/>
            <person name="Min B."/>
            <person name="Choi I.G."/>
            <person name="Park H."/>
            <person name="Plett J.M."/>
            <person name="Magnuson J."/>
            <person name="Spatafora J.W."/>
            <person name="Nagy L.G."/>
            <person name="Henrissat B."/>
            <person name="Grigoriev I.V."/>
            <person name="Yang Z.L."/>
            <person name="Xu J."/>
            <person name="Martin F.M."/>
        </authorList>
    </citation>
    <scope>NUCLEOTIDE SEQUENCE</scope>
    <source>
        <strain evidence="2">KKN 215</strain>
    </source>
</reference>
<evidence type="ECO:0000259" key="1">
    <source>
        <dbReference type="Pfam" id="PF00724"/>
    </source>
</evidence>
<dbReference type="FunFam" id="3.20.20.70:FF:000138">
    <property type="entry name" value="NADPH dehydrogenase 1"/>
    <property type="match status" value="1"/>
</dbReference>
<dbReference type="Gene3D" id="3.20.20.70">
    <property type="entry name" value="Aldolase class I"/>
    <property type="match status" value="1"/>
</dbReference>
<proteinExistence type="predicted"/>
<comment type="caution">
    <text evidence="2">The sequence shown here is derived from an EMBL/GenBank/DDBJ whole genome shotgun (WGS) entry which is preliminary data.</text>
</comment>
<dbReference type="Pfam" id="PF00724">
    <property type="entry name" value="Oxidored_FMN"/>
    <property type="match status" value="1"/>
</dbReference>
<protein>
    <submittedName>
        <fullName evidence="2">NADH:flavin oxidoreductase/NADH oxidase</fullName>
    </submittedName>
</protein>
<dbReference type="OrthoDB" id="276546at2759"/>
<dbReference type="CDD" id="cd02933">
    <property type="entry name" value="OYE_like_FMN"/>
    <property type="match status" value="1"/>
</dbReference>
<feature type="domain" description="NADH:flavin oxidoreductase/NADH oxidase N-terminal" evidence="1">
    <location>
        <begin position="7"/>
        <end position="336"/>
    </location>
</feature>
<sequence length="387" mass="42730">MSASIPQLFQPVKVGNIELKHRVAMAPLTRYRADAEHVHTDLGVEYYAQRASTPGTLLITEATFIATKAGGYGNVPALETDAQVAAWKKITDAVHEKGSFIYAQLWALGRQADPNTIVKEGFEYIGASDIPLEGKGVAPRPLTTAEVKEFVQLYATAAANAVHRAGFDGVEIHGANGYLVDQFTQDVSNNRTDEYGGSIENRGRFALEVVDAVTKAVGAERTGIRLSPWGDFGGMRMKDPKPQFSYIVENIKKDHPEFAYIHVVEPRVSGNQDRNPTDEESNDFIRDIWAPRPLLSAGGYNREIGLKMAEKGDIAVYGRYFISNPDLPIRLARDIPLTPYNRNTFYTVLSPVGYTDYPFAEIPDEPTDGQSQQGSVFSKVRAWIPFA</sequence>
<dbReference type="InterPro" id="IPR045247">
    <property type="entry name" value="Oye-like"/>
</dbReference>
<gene>
    <name evidence="2" type="ORF">BXZ70DRAFT_889205</name>
</gene>
<accession>A0A8K0USH2</accession>
<evidence type="ECO:0000313" key="2">
    <source>
        <dbReference type="EMBL" id="KAH8103315.1"/>
    </source>
</evidence>
<dbReference type="SUPFAM" id="SSF51395">
    <property type="entry name" value="FMN-linked oxidoreductases"/>
    <property type="match status" value="1"/>
</dbReference>
<dbReference type="InterPro" id="IPR013785">
    <property type="entry name" value="Aldolase_TIM"/>
</dbReference>
<organism evidence="2 3">
    <name type="scientific">Cristinia sonorae</name>
    <dbReference type="NCBI Taxonomy" id="1940300"/>
    <lineage>
        <taxon>Eukaryota</taxon>
        <taxon>Fungi</taxon>
        <taxon>Dikarya</taxon>
        <taxon>Basidiomycota</taxon>
        <taxon>Agaricomycotina</taxon>
        <taxon>Agaricomycetes</taxon>
        <taxon>Agaricomycetidae</taxon>
        <taxon>Agaricales</taxon>
        <taxon>Pleurotineae</taxon>
        <taxon>Stephanosporaceae</taxon>
        <taxon>Cristinia</taxon>
    </lineage>
</organism>
<dbReference type="InterPro" id="IPR001155">
    <property type="entry name" value="OxRdtase_FMN_N"/>
</dbReference>
<dbReference type="PANTHER" id="PTHR22893:SF91">
    <property type="entry name" value="NADPH DEHYDROGENASE 2-RELATED"/>
    <property type="match status" value="1"/>
</dbReference>
<dbReference type="EMBL" id="JAEVFJ010000007">
    <property type="protein sequence ID" value="KAH8103315.1"/>
    <property type="molecule type" value="Genomic_DNA"/>
</dbReference>